<comment type="caution">
    <text evidence="2">The sequence shown here is derived from an EMBL/GenBank/DDBJ whole genome shotgun (WGS) entry which is preliminary data.</text>
</comment>
<dbReference type="Proteomes" id="UP001138672">
    <property type="component" value="Unassembled WGS sequence"/>
</dbReference>
<protein>
    <recommendedName>
        <fullName evidence="1">DUF547 domain-containing protein</fullName>
    </recommendedName>
</protein>
<gene>
    <name evidence="2" type="ORF">J2Z56_003230</name>
    <name evidence="3" type="ORF">J2Z57_003237</name>
</gene>
<evidence type="ECO:0000313" key="3">
    <source>
        <dbReference type="EMBL" id="MDQ0336780.1"/>
    </source>
</evidence>
<keyword evidence="5" id="KW-1185">Reference proteome</keyword>
<evidence type="ECO:0000259" key="1">
    <source>
        <dbReference type="Pfam" id="PF04784"/>
    </source>
</evidence>
<dbReference type="EMBL" id="JAUSUU010000011">
    <property type="protein sequence ID" value="MDQ0336780.1"/>
    <property type="molecule type" value="Genomic_DNA"/>
</dbReference>
<sequence>MSNSNSIITLSGTLLLHVKLNEDTKSLEQDLGNLSLKDLQSQLTTDQAKQTFWINIYNAYFQILATQNQTQGKHIFKIKSVNIAHSQFSLDDIEHGILRKYRWKKSLGYIQNPFVSALIKALAVQTIDFRIHFALNCGAKSCPPIAFYTLDKLDEQLDNAMYSFLSSETSINSNTNTVQTSKLLFWFQGDFGGLKGVRRMLNKVLQIENNTYTLKYNAYSWEPHLENFV</sequence>
<evidence type="ECO:0000313" key="5">
    <source>
        <dbReference type="Proteomes" id="UP001231587"/>
    </source>
</evidence>
<dbReference type="PANTHER" id="PTHR46361">
    <property type="entry name" value="ELECTRON CARRIER/ PROTEIN DISULFIDE OXIDOREDUCTASE"/>
    <property type="match status" value="1"/>
</dbReference>
<dbReference type="OrthoDB" id="526867at2"/>
<reference evidence="2" key="1">
    <citation type="submission" date="2021-03" db="EMBL/GenBank/DDBJ databases">
        <title>Genomic Encyclopedia of Type Strains, Phase IV (KMG-IV): sequencing the most valuable type-strain genomes for metagenomic binning, comparative biology and taxonomic classification.</title>
        <authorList>
            <person name="Goeker M."/>
        </authorList>
    </citation>
    <scope>NUCLEOTIDE SEQUENCE</scope>
    <source>
        <strain evidence="2">DSM 15523</strain>
        <strain evidence="3 5">DSM 16476</strain>
    </source>
</reference>
<dbReference type="AlphaFoldDB" id="A0A9X0YQT3"/>
<proteinExistence type="predicted"/>
<dbReference type="Proteomes" id="UP001231587">
    <property type="component" value="Unassembled WGS sequence"/>
</dbReference>
<feature type="domain" description="DUF547" evidence="1">
    <location>
        <begin position="44"/>
        <end position="165"/>
    </location>
</feature>
<dbReference type="InterPro" id="IPR006869">
    <property type="entry name" value="DUF547"/>
</dbReference>
<accession>A0A9X0YQT3</accession>
<dbReference type="RefSeq" id="WP_057781420.1">
    <property type="nucleotide sequence ID" value="NZ_JAGGJQ010000010.1"/>
</dbReference>
<evidence type="ECO:0000313" key="4">
    <source>
        <dbReference type="Proteomes" id="UP001138672"/>
    </source>
</evidence>
<dbReference type="Pfam" id="PF04784">
    <property type="entry name" value="DUF547"/>
    <property type="match status" value="1"/>
</dbReference>
<dbReference type="PANTHER" id="PTHR46361:SF3">
    <property type="entry name" value="ELECTRON CARRIER_ PROTEIN DISULFIDE OXIDOREDUCTASE"/>
    <property type="match status" value="1"/>
</dbReference>
<organism evidence="2 4">
    <name type="scientific">Formosa algae</name>
    <dbReference type="NCBI Taxonomy" id="225843"/>
    <lineage>
        <taxon>Bacteria</taxon>
        <taxon>Pseudomonadati</taxon>
        <taxon>Bacteroidota</taxon>
        <taxon>Flavobacteriia</taxon>
        <taxon>Flavobacteriales</taxon>
        <taxon>Flavobacteriaceae</taxon>
        <taxon>Formosa</taxon>
    </lineage>
</organism>
<name>A0A9X0YQT3_9FLAO</name>
<evidence type="ECO:0000313" key="2">
    <source>
        <dbReference type="EMBL" id="MBP1841298.1"/>
    </source>
</evidence>
<dbReference type="EMBL" id="JAGGJQ010000010">
    <property type="protein sequence ID" value="MBP1841298.1"/>
    <property type="molecule type" value="Genomic_DNA"/>
</dbReference>